<dbReference type="InterPro" id="IPR011009">
    <property type="entry name" value="Kinase-like_dom_sf"/>
</dbReference>
<sequence length="355" mass="40159">MHNLCQLKVHSGGVLWKKQGGGKAVEVDKSDISALTWMKVPRTNQLCIRTKDGLKYKFTGYLTVRNDVYSFGVVLLELLTGRRSVDKMRPTKEQSLVDWARPKLKDNKKWLLFINPRLEDQYSVRAAQKACSLAYYCLSNNHKARPLTTGIVETLEHLQGNYIGDAAITFISPLTGRGSVSVGYTEYQSGRWLDSQGQNTSVVHEAVVAQYMMMVAGVSVLESRGVGFFEENQILLMFKDICNAVFAMHSTKAENLLLGSDRLWKLCDFGSTSTNHKRFERPEEMGIKEDTITNHKTLAYRSPKMWDLVLREVISEKVDIWALGIAKVRPIHPNDMLQSSPDSRPDITQARDLLD</sequence>
<evidence type="ECO:0000256" key="7">
    <source>
        <dbReference type="ARBA" id="ARBA00047899"/>
    </source>
</evidence>
<feature type="region of interest" description="Disordered" evidence="9">
    <location>
        <begin position="334"/>
        <end position="355"/>
    </location>
</feature>
<dbReference type="InterPro" id="IPR035417">
    <property type="entry name" value="SSRP1/POB3_N"/>
</dbReference>
<keyword evidence="2" id="KW-0723">Serine/threonine-protein kinase</keyword>
<keyword evidence="6" id="KW-0067">ATP-binding</keyword>
<organism evidence="11 12">
    <name type="scientific">Tanacetum coccineum</name>
    <dbReference type="NCBI Taxonomy" id="301880"/>
    <lineage>
        <taxon>Eukaryota</taxon>
        <taxon>Viridiplantae</taxon>
        <taxon>Streptophyta</taxon>
        <taxon>Embryophyta</taxon>
        <taxon>Tracheophyta</taxon>
        <taxon>Spermatophyta</taxon>
        <taxon>Magnoliopsida</taxon>
        <taxon>eudicotyledons</taxon>
        <taxon>Gunneridae</taxon>
        <taxon>Pentapetalae</taxon>
        <taxon>asterids</taxon>
        <taxon>campanulids</taxon>
        <taxon>Asterales</taxon>
        <taxon>Asteraceae</taxon>
        <taxon>Asteroideae</taxon>
        <taxon>Anthemideae</taxon>
        <taxon>Anthemidinae</taxon>
        <taxon>Tanacetum</taxon>
    </lineage>
</organism>
<gene>
    <name evidence="11" type="ORF">Tco_0801536</name>
</gene>
<comment type="catalytic activity">
    <reaction evidence="7">
        <text>L-threonyl-[protein] + ATP = O-phospho-L-threonyl-[protein] + ADP + H(+)</text>
        <dbReference type="Rhea" id="RHEA:46608"/>
        <dbReference type="Rhea" id="RHEA-COMP:11060"/>
        <dbReference type="Rhea" id="RHEA-COMP:11605"/>
        <dbReference type="ChEBI" id="CHEBI:15378"/>
        <dbReference type="ChEBI" id="CHEBI:30013"/>
        <dbReference type="ChEBI" id="CHEBI:30616"/>
        <dbReference type="ChEBI" id="CHEBI:61977"/>
        <dbReference type="ChEBI" id="CHEBI:456216"/>
        <dbReference type="EC" id="2.7.11.1"/>
    </reaction>
</comment>
<evidence type="ECO:0000256" key="6">
    <source>
        <dbReference type="ARBA" id="ARBA00022840"/>
    </source>
</evidence>
<dbReference type="InterPro" id="IPR000719">
    <property type="entry name" value="Prot_kinase_dom"/>
</dbReference>
<feature type="domain" description="Protein kinase" evidence="10">
    <location>
        <begin position="60"/>
        <end position="355"/>
    </location>
</feature>
<dbReference type="Pfam" id="PF00069">
    <property type="entry name" value="Pkinase"/>
    <property type="match status" value="1"/>
</dbReference>
<dbReference type="PANTHER" id="PTHR22967">
    <property type="entry name" value="SERINE/THREONINE PROTEIN KINASE"/>
    <property type="match status" value="1"/>
</dbReference>
<dbReference type="GO" id="GO:0016301">
    <property type="term" value="F:kinase activity"/>
    <property type="evidence" value="ECO:0007669"/>
    <property type="project" value="UniProtKB-KW"/>
</dbReference>
<dbReference type="EMBL" id="BQNB010011741">
    <property type="protein sequence ID" value="GJS94568.1"/>
    <property type="molecule type" value="Genomic_DNA"/>
</dbReference>
<evidence type="ECO:0000256" key="9">
    <source>
        <dbReference type="SAM" id="MobiDB-lite"/>
    </source>
</evidence>
<dbReference type="Gene3D" id="1.10.510.10">
    <property type="entry name" value="Transferase(Phosphotransferase) domain 1"/>
    <property type="match status" value="2"/>
</dbReference>
<evidence type="ECO:0000259" key="10">
    <source>
        <dbReference type="PROSITE" id="PS50011"/>
    </source>
</evidence>
<dbReference type="Pfam" id="PF17292">
    <property type="entry name" value="POB3_N"/>
    <property type="match status" value="1"/>
</dbReference>
<dbReference type="PROSITE" id="PS50011">
    <property type="entry name" value="PROTEIN_KINASE_DOM"/>
    <property type="match status" value="1"/>
</dbReference>
<dbReference type="EC" id="2.7.11.1" evidence="1"/>
<dbReference type="PANTHER" id="PTHR22967:SF57">
    <property type="entry name" value="AUXILIN, ISOFORM A-RELATED"/>
    <property type="match status" value="1"/>
</dbReference>
<dbReference type="Proteomes" id="UP001151760">
    <property type="component" value="Unassembled WGS sequence"/>
</dbReference>
<reference evidence="11" key="2">
    <citation type="submission" date="2022-01" db="EMBL/GenBank/DDBJ databases">
        <authorList>
            <person name="Yamashiro T."/>
            <person name="Shiraishi A."/>
            <person name="Satake H."/>
            <person name="Nakayama K."/>
        </authorList>
    </citation>
    <scope>NUCLEOTIDE SEQUENCE</scope>
</reference>
<comment type="catalytic activity">
    <reaction evidence="8">
        <text>L-seryl-[protein] + ATP = O-phospho-L-seryl-[protein] + ADP + H(+)</text>
        <dbReference type="Rhea" id="RHEA:17989"/>
        <dbReference type="Rhea" id="RHEA-COMP:9863"/>
        <dbReference type="Rhea" id="RHEA-COMP:11604"/>
        <dbReference type="ChEBI" id="CHEBI:15378"/>
        <dbReference type="ChEBI" id="CHEBI:29999"/>
        <dbReference type="ChEBI" id="CHEBI:30616"/>
        <dbReference type="ChEBI" id="CHEBI:83421"/>
        <dbReference type="ChEBI" id="CHEBI:456216"/>
        <dbReference type="EC" id="2.7.11.1"/>
    </reaction>
</comment>
<reference evidence="11" key="1">
    <citation type="journal article" date="2022" name="Int. J. Mol. Sci.">
        <title>Draft Genome of Tanacetum Coccineum: Genomic Comparison of Closely Related Tanacetum-Family Plants.</title>
        <authorList>
            <person name="Yamashiro T."/>
            <person name="Shiraishi A."/>
            <person name="Nakayama K."/>
            <person name="Satake H."/>
        </authorList>
    </citation>
    <scope>NUCLEOTIDE SEQUENCE</scope>
</reference>
<evidence type="ECO:0000313" key="11">
    <source>
        <dbReference type="EMBL" id="GJS94568.1"/>
    </source>
</evidence>
<evidence type="ECO:0000256" key="8">
    <source>
        <dbReference type="ARBA" id="ARBA00048679"/>
    </source>
</evidence>
<keyword evidence="5 11" id="KW-0418">Kinase</keyword>
<evidence type="ECO:0000313" key="12">
    <source>
        <dbReference type="Proteomes" id="UP001151760"/>
    </source>
</evidence>
<evidence type="ECO:0000256" key="1">
    <source>
        <dbReference type="ARBA" id="ARBA00012513"/>
    </source>
</evidence>
<keyword evidence="3" id="KW-0808">Transferase</keyword>
<comment type="caution">
    <text evidence="11">The sequence shown here is derived from an EMBL/GenBank/DDBJ whole genome shotgun (WGS) entry which is preliminary data.</text>
</comment>
<name>A0ABQ5A0J7_9ASTR</name>
<dbReference type="SUPFAM" id="SSF56112">
    <property type="entry name" value="Protein kinase-like (PK-like)"/>
    <property type="match status" value="2"/>
</dbReference>
<evidence type="ECO:0000256" key="3">
    <source>
        <dbReference type="ARBA" id="ARBA00022679"/>
    </source>
</evidence>
<accession>A0ABQ5A0J7</accession>
<proteinExistence type="predicted"/>
<protein>
    <recommendedName>
        <fullName evidence="1">non-specific serine/threonine protein kinase</fullName>
        <ecNumber evidence="1">2.7.11.1</ecNumber>
    </recommendedName>
</protein>
<evidence type="ECO:0000256" key="4">
    <source>
        <dbReference type="ARBA" id="ARBA00022741"/>
    </source>
</evidence>
<keyword evidence="4" id="KW-0547">Nucleotide-binding</keyword>
<evidence type="ECO:0000256" key="2">
    <source>
        <dbReference type="ARBA" id="ARBA00022527"/>
    </source>
</evidence>
<keyword evidence="12" id="KW-1185">Reference proteome</keyword>
<evidence type="ECO:0000256" key="5">
    <source>
        <dbReference type="ARBA" id="ARBA00022777"/>
    </source>
</evidence>